<dbReference type="CDD" id="cd00265">
    <property type="entry name" value="MADS_MEF2_like"/>
    <property type="match status" value="1"/>
</dbReference>
<dbReference type="AlphaFoldDB" id="A0A8H3ERU9"/>
<feature type="compositionally biased region" description="Basic and acidic residues" evidence="7">
    <location>
        <begin position="329"/>
        <end position="340"/>
    </location>
</feature>
<dbReference type="InterPro" id="IPR050142">
    <property type="entry name" value="MADS-box/MEF2_TF"/>
</dbReference>
<dbReference type="FunFam" id="3.40.1810.10:FF:000013">
    <property type="entry name" value="Transcription factor, MADS-box"/>
    <property type="match status" value="1"/>
</dbReference>
<feature type="compositionally biased region" description="Low complexity" evidence="7">
    <location>
        <begin position="443"/>
        <end position="454"/>
    </location>
</feature>
<organism evidence="9 10">
    <name type="scientific">Imshaugia aleurites</name>
    <dbReference type="NCBI Taxonomy" id="172621"/>
    <lineage>
        <taxon>Eukaryota</taxon>
        <taxon>Fungi</taxon>
        <taxon>Dikarya</taxon>
        <taxon>Ascomycota</taxon>
        <taxon>Pezizomycotina</taxon>
        <taxon>Lecanoromycetes</taxon>
        <taxon>OSLEUM clade</taxon>
        <taxon>Lecanoromycetidae</taxon>
        <taxon>Lecanorales</taxon>
        <taxon>Lecanorineae</taxon>
        <taxon>Parmeliaceae</taxon>
        <taxon>Imshaugia</taxon>
    </lineage>
</organism>
<protein>
    <recommendedName>
        <fullName evidence="8">MADS-box domain-containing protein</fullName>
    </recommendedName>
</protein>
<feature type="domain" description="MADS-box" evidence="8">
    <location>
        <begin position="1"/>
        <end position="61"/>
    </location>
</feature>
<accession>A0A8H3ERU9</accession>
<dbReference type="InterPro" id="IPR002100">
    <property type="entry name" value="TF_MADSbox"/>
</dbReference>
<evidence type="ECO:0000256" key="3">
    <source>
        <dbReference type="ARBA" id="ARBA00023125"/>
    </source>
</evidence>
<reference evidence="9" key="1">
    <citation type="submission" date="2021-03" db="EMBL/GenBank/DDBJ databases">
        <authorList>
            <person name="Tagirdzhanova G."/>
        </authorList>
    </citation>
    <scope>NUCLEOTIDE SEQUENCE</scope>
</reference>
<proteinExistence type="inferred from homology"/>
<feature type="compositionally biased region" description="Low complexity" evidence="7">
    <location>
        <begin position="213"/>
        <end position="223"/>
    </location>
</feature>
<dbReference type="PANTHER" id="PTHR48019">
    <property type="entry name" value="SERUM RESPONSE FACTOR HOMOLOG"/>
    <property type="match status" value="1"/>
</dbReference>
<comment type="subcellular location">
    <subcellularLocation>
        <location evidence="1">Nucleus</location>
    </subcellularLocation>
</comment>
<dbReference type="PROSITE" id="PS50066">
    <property type="entry name" value="MADS_BOX_2"/>
    <property type="match status" value="1"/>
</dbReference>
<dbReference type="GO" id="GO:0008301">
    <property type="term" value="F:DNA binding, bending"/>
    <property type="evidence" value="ECO:0007669"/>
    <property type="project" value="UniProtKB-ARBA"/>
</dbReference>
<keyword evidence="3" id="KW-0238">DNA-binding</keyword>
<sequence>MGRRKIEIKAIKDDRNRSVTFLKRKGGLFKKAHELSVLCSVDVAVIIFGHNRKLYEYSSGDIHETIDKFHYYAGAHEHKGPGDFNGGGMDDEDDDEMGTPPLEDPMPREHSLPPHLQNATSYMRNASPPIQVAPNGVPYQRQHTPQMISRPGSRNSVPTVRRMSGNLGPGPSHLQQVSQAPQTTNGYAYTSQPPSMYNTQAAQGMPVAPHHPQQQAQQVQQAQQARQAQQAQYYGQLQQAAAPHPQVQQAYLQEQRRQSLPPAFPQHERQQQQQQHMPSPPQPGREQAQDDQSNRLQQPQATKSRSIFTPIDDSRSLLAQHWGIGKSTTEPKSDIKRENDAQLDGRNQASKLTSSSRLQREAPVPKRTNSMEFPPPSRSSTAQSNAKRPRLKVQIPEEQSDADSATASSPRQSAVTTSDTPAKSTEASHSSGTGVVLPPPSPSASAILSAGASGPPNPFARPHPPGGPSQGQSYSSNNNSIETPISALPSRFVADGLLPSPSSFFTEWNFRGGSDSNLLPSPLNLHTPVMGGSNFRDEDADRKRKSPDQEGQEAAKRVKT</sequence>
<evidence type="ECO:0000256" key="5">
    <source>
        <dbReference type="ARBA" id="ARBA00023242"/>
    </source>
</evidence>
<keyword evidence="10" id="KW-1185">Reference proteome</keyword>
<evidence type="ECO:0000256" key="4">
    <source>
        <dbReference type="ARBA" id="ARBA00023163"/>
    </source>
</evidence>
<comment type="similarity">
    <text evidence="6">Belongs to the MEF2 family.</text>
</comment>
<evidence type="ECO:0000313" key="10">
    <source>
        <dbReference type="Proteomes" id="UP000664534"/>
    </source>
</evidence>
<feature type="compositionally biased region" description="Low complexity" evidence="7">
    <location>
        <begin position="516"/>
        <end position="525"/>
    </location>
</feature>
<feature type="region of interest" description="Disordered" evidence="7">
    <location>
        <begin position="80"/>
        <end position="113"/>
    </location>
</feature>
<dbReference type="OrthoDB" id="1898716at2759"/>
<feature type="compositionally biased region" description="Polar residues" evidence="7">
    <location>
        <begin position="345"/>
        <end position="357"/>
    </location>
</feature>
<evidence type="ECO:0000256" key="2">
    <source>
        <dbReference type="ARBA" id="ARBA00023015"/>
    </source>
</evidence>
<feature type="compositionally biased region" description="Basic and acidic residues" evidence="7">
    <location>
        <begin position="535"/>
        <end position="560"/>
    </location>
</feature>
<evidence type="ECO:0000313" key="9">
    <source>
        <dbReference type="EMBL" id="CAF9910473.1"/>
    </source>
</evidence>
<dbReference type="InterPro" id="IPR033896">
    <property type="entry name" value="MEF2-like_N"/>
</dbReference>
<feature type="compositionally biased region" description="Polar residues" evidence="7">
    <location>
        <begin position="290"/>
        <end position="307"/>
    </location>
</feature>
<feature type="region of interest" description="Disordered" evidence="7">
    <location>
        <begin position="126"/>
        <end position="223"/>
    </location>
</feature>
<comment type="caution">
    <text evidence="9">The sequence shown here is derived from an EMBL/GenBank/DDBJ whole genome shotgun (WGS) entry which is preliminary data.</text>
</comment>
<feature type="region of interest" description="Disordered" evidence="7">
    <location>
        <begin position="245"/>
        <end position="483"/>
    </location>
</feature>
<evidence type="ECO:0000256" key="7">
    <source>
        <dbReference type="SAM" id="MobiDB-lite"/>
    </source>
</evidence>
<dbReference type="Proteomes" id="UP000664534">
    <property type="component" value="Unassembled WGS sequence"/>
</dbReference>
<dbReference type="Gene3D" id="3.40.1810.10">
    <property type="entry name" value="Transcription factor, MADS-box"/>
    <property type="match status" value="1"/>
</dbReference>
<keyword evidence="2" id="KW-0805">Transcription regulation</keyword>
<dbReference type="GO" id="GO:0033554">
    <property type="term" value="P:cellular response to stress"/>
    <property type="evidence" value="ECO:0007669"/>
    <property type="project" value="UniProtKB-ARBA"/>
</dbReference>
<evidence type="ECO:0000256" key="6">
    <source>
        <dbReference type="ARBA" id="ARBA00025805"/>
    </source>
</evidence>
<evidence type="ECO:0000256" key="1">
    <source>
        <dbReference type="ARBA" id="ARBA00004123"/>
    </source>
</evidence>
<dbReference type="GO" id="GO:0005634">
    <property type="term" value="C:nucleus"/>
    <property type="evidence" value="ECO:0007669"/>
    <property type="project" value="UniProtKB-SubCell"/>
</dbReference>
<feature type="compositionally biased region" description="Pro residues" evidence="7">
    <location>
        <begin position="455"/>
        <end position="467"/>
    </location>
</feature>
<dbReference type="GO" id="GO:0046983">
    <property type="term" value="F:protein dimerization activity"/>
    <property type="evidence" value="ECO:0007669"/>
    <property type="project" value="InterPro"/>
</dbReference>
<dbReference type="EMBL" id="CAJPDT010000007">
    <property type="protein sequence ID" value="CAF9910473.1"/>
    <property type="molecule type" value="Genomic_DNA"/>
</dbReference>
<dbReference type="SUPFAM" id="SSF55455">
    <property type="entry name" value="SRF-like"/>
    <property type="match status" value="1"/>
</dbReference>
<feature type="compositionally biased region" description="Low complexity" evidence="7">
    <location>
        <begin position="470"/>
        <end position="480"/>
    </location>
</feature>
<gene>
    <name evidence="9" type="ORF">IMSHALPRED_009207</name>
</gene>
<dbReference type="PRINTS" id="PR00404">
    <property type="entry name" value="MADSDOMAIN"/>
</dbReference>
<dbReference type="PROSITE" id="PS00350">
    <property type="entry name" value="MADS_BOX_1"/>
    <property type="match status" value="1"/>
</dbReference>
<feature type="compositionally biased region" description="Polar residues" evidence="7">
    <location>
        <begin position="402"/>
        <end position="433"/>
    </location>
</feature>
<dbReference type="InterPro" id="IPR036879">
    <property type="entry name" value="TF_MADSbox_sf"/>
</dbReference>
<keyword evidence="4" id="KW-0804">Transcription</keyword>
<feature type="compositionally biased region" description="Polar residues" evidence="7">
    <location>
        <begin position="141"/>
        <end position="158"/>
    </location>
</feature>
<feature type="compositionally biased region" description="Polar residues" evidence="7">
    <location>
        <begin position="173"/>
        <end position="202"/>
    </location>
</feature>
<name>A0A8H3ERU9_9LECA</name>
<evidence type="ECO:0000259" key="8">
    <source>
        <dbReference type="PROSITE" id="PS50066"/>
    </source>
</evidence>
<keyword evidence="5" id="KW-0539">Nucleus</keyword>
<feature type="region of interest" description="Disordered" evidence="7">
    <location>
        <begin position="513"/>
        <end position="560"/>
    </location>
</feature>
<dbReference type="SMART" id="SM00432">
    <property type="entry name" value="MADS"/>
    <property type="match status" value="1"/>
</dbReference>
<dbReference type="GO" id="GO:0000977">
    <property type="term" value="F:RNA polymerase II transcription regulatory region sequence-specific DNA binding"/>
    <property type="evidence" value="ECO:0007669"/>
    <property type="project" value="InterPro"/>
</dbReference>
<dbReference type="GO" id="GO:0045944">
    <property type="term" value="P:positive regulation of transcription by RNA polymerase II"/>
    <property type="evidence" value="ECO:0007669"/>
    <property type="project" value="InterPro"/>
</dbReference>
<dbReference type="Pfam" id="PF00319">
    <property type="entry name" value="SRF-TF"/>
    <property type="match status" value="1"/>
</dbReference>